<feature type="region of interest" description="Disordered" evidence="1">
    <location>
        <begin position="66"/>
        <end position="184"/>
    </location>
</feature>
<feature type="compositionally biased region" description="Basic and acidic residues" evidence="1">
    <location>
        <begin position="66"/>
        <end position="117"/>
    </location>
</feature>
<reference evidence="2" key="1">
    <citation type="submission" date="2023-02" db="EMBL/GenBank/DDBJ databases">
        <authorList>
            <person name="Palmer J.M."/>
        </authorList>
    </citation>
    <scope>NUCLEOTIDE SEQUENCE</scope>
    <source>
        <strain evidence="2">FW57</strain>
    </source>
</reference>
<dbReference type="GO" id="GO:0007034">
    <property type="term" value="P:vacuolar transport"/>
    <property type="evidence" value="ECO:0007669"/>
    <property type="project" value="TreeGrafter"/>
</dbReference>
<keyword evidence="3" id="KW-1185">Reference proteome</keyword>
<dbReference type="GO" id="GO:0005768">
    <property type="term" value="C:endosome"/>
    <property type="evidence" value="ECO:0007669"/>
    <property type="project" value="TreeGrafter"/>
</dbReference>
<name>A0AAD4EP42_9PEZI</name>
<evidence type="ECO:0008006" key="4">
    <source>
        <dbReference type="Google" id="ProtNLM"/>
    </source>
</evidence>
<evidence type="ECO:0000313" key="3">
    <source>
        <dbReference type="Proteomes" id="UP001197093"/>
    </source>
</evidence>
<feature type="compositionally biased region" description="Basic and acidic residues" evidence="1">
    <location>
        <begin position="158"/>
        <end position="171"/>
    </location>
</feature>
<dbReference type="AlphaFoldDB" id="A0AAD4EP42"/>
<protein>
    <recommendedName>
        <fullName evidence="4">DUF1742-domain-containing protein</fullName>
    </recommendedName>
</protein>
<proteinExistence type="predicted"/>
<dbReference type="EMBL" id="JAHCVI010000005">
    <property type="protein sequence ID" value="KAG7284615.1"/>
    <property type="molecule type" value="Genomic_DNA"/>
</dbReference>
<dbReference type="InterPro" id="IPR013640">
    <property type="entry name" value="Vfa1"/>
</dbReference>
<accession>A0AAD4EP42</accession>
<dbReference type="Pfam" id="PF08432">
    <property type="entry name" value="Vfa1"/>
    <property type="match status" value="1"/>
</dbReference>
<organism evidence="2 3">
    <name type="scientific">Staphylotrichum longicolle</name>
    <dbReference type="NCBI Taxonomy" id="669026"/>
    <lineage>
        <taxon>Eukaryota</taxon>
        <taxon>Fungi</taxon>
        <taxon>Dikarya</taxon>
        <taxon>Ascomycota</taxon>
        <taxon>Pezizomycotina</taxon>
        <taxon>Sordariomycetes</taxon>
        <taxon>Sordariomycetidae</taxon>
        <taxon>Sordariales</taxon>
        <taxon>Chaetomiaceae</taxon>
        <taxon>Staphylotrichum</taxon>
    </lineage>
</organism>
<evidence type="ECO:0000256" key="1">
    <source>
        <dbReference type="SAM" id="MobiDB-lite"/>
    </source>
</evidence>
<gene>
    <name evidence="2" type="ORF">NEMBOFW57_009220</name>
</gene>
<dbReference type="PANTHER" id="PTHR28218">
    <property type="entry name" value="VPS4-ASSOCIATED PROTEIN 1"/>
    <property type="match status" value="1"/>
</dbReference>
<sequence>MAFPNVYTHRKVADTKAKSCDICYKLSTSVLITADNKDWFYVCPAHLKDTGFCTPKIDHAAIEARRKRELDEEVERVKREYEEKQKKKKEKEAKGDKKDEAEDKKEKDDKDRAKTQDTTDQVRTSNSPIAKDDATTLPAEEEEEPRVFELKSNGSTKRQLEIAKRNRERMQDPTFFPSVPKSLP</sequence>
<dbReference type="PANTHER" id="PTHR28218:SF1">
    <property type="entry name" value="VPS4-ASSOCIATED PROTEIN 1"/>
    <property type="match status" value="1"/>
</dbReference>
<comment type="caution">
    <text evidence="2">The sequence shown here is derived from an EMBL/GenBank/DDBJ whole genome shotgun (WGS) entry which is preliminary data.</text>
</comment>
<evidence type="ECO:0000313" key="2">
    <source>
        <dbReference type="EMBL" id="KAG7284615.1"/>
    </source>
</evidence>
<feature type="compositionally biased region" description="Polar residues" evidence="1">
    <location>
        <begin position="118"/>
        <end position="128"/>
    </location>
</feature>
<dbReference type="Proteomes" id="UP001197093">
    <property type="component" value="Unassembled WGS sequence"/>
</dbReference>